<protein>
    <submittedName>
        <fullName evidence="2">Uncharacterized protein</fullName>
    </submittedName>
</protein>
<accession>A0A645DR35</accession>
<evidence type="ECO:0000256" key="1">
    <source>
        <dbReference type="SAM" id="MobiDB-lite"/>
    </source>
</evidence>
<sequence>MNGEADRQHADQRRIDGSNQREQQRFGHDIGCGVQRGHAQRQNRSILFFGEHQRTAEDEPDHQCFKADEDRCAGQVKGNLLRGFVERLRRNRRGLHTGELQRDCFERLRGITGVHNRSIALAKREADRIPLAHGLP</sequence>
<organism evidence="2">
    <name type="scientific">bioreactor metagenome</name>
    <dbReference type="NCBI Taxonomy" id="1076179"/>
    <lineage>
        <taxon>unclassified sequences</taxon>
        <taxon>metagenomes</taxon>
        <taxon>ecological metagenomes</taxon>
    </lineage>
</organism>
<feature type="compositionally biased region" description="Basic and acidic residues" evidence="1">
    <location>
        <begin position="1"/>
        <end position="16"/>
    </location>
</feature>
<comment type="caution">
    <text evidence="2">The sequence shown here is derived from an EMBL/GenBank/DDBJ whole genome shotgun (WGS) entry which is preliminary data.</text>
</comment>
<name>A0A645DR35_9ZZZZ</name>
<reference evidence="2" key="1">
    <citation type="submission" date="2019-08" db="EMBL/GenBank/DDBJ databases">
        <authorList>
            <person name="Kucharzyk K."/>
            <person name="Murdoch R.W."/>
            <person name="Higgins S."/>
            <person name="Loffler F."/>
        </authorList>
    </citation>
    <scope>NUCLEOTIDE SEQUENCE</scope>
</reference>
<dbReference type="AlphaFoldDB" id="A0A645DR35"/>
<gene>
    <name evidence="2" type="ORF">SDC9_139058</name>
</gene>
<proteinExistence type="predicted"/>
<dbReference type="EMBL" id="VSSQ01038922">
    <property type="protein sequence ID" value="MPM91924.1"/>
    <property type="molecule type" value="Genomic_DNA"/>
</dbReference>
<evidence type="ECO:0000313" key="2">
    <source>
        <dbReference type="EMBL" id="MPM91924.1"/>
    </source>
</evidence>
<feature type="region of interest" description="Disordered" evidence="1">
    <location>
        <begin position="1"/>
        <end position="38"/>
    </location>
</feature>